<evidence type="ECO:0000313" key="4">
    <source>
        <dbReference type="RefSeq" id="XP_022996985.1"/>
    </source>
</evidence>
<dbReference type="RefSeq" id="XP_022996985.1">
    <property type="nucleotide sequence ID" value="XM_023141217.1"/>
</dbReference>
<dbReference type="Proteomes" id="UP000504608">
    <property type="component" value="Unplaced"/>
</dbReference>
<feature type="coiled-coil region" evidence="1">
    <location>
        <begin position="145"/>
        <end position="172"/>
    </location>
</feature>
<reference evidence="4" key="1">
    <citation type="submission" date="2025-08" db="UniProtKB">
        <authorList>
            <consortium name="RefSeq"/>
        </authorList>
    </citation>
    <scope>IDENTIFICATION</scope>
    <source>
        <tissue evidence="4">Young leaves</tissue>
    </source>
</reference>
<sequence>MASTNPVHQCAAPDLDALTPDELLGCQILSEFPLLVQQFEFSLGLPPAWPVRAKRSAVVSPPDSVSIVPPPRPPPPPPPPSSGKDKESSPTTPFSLDSLPLSRCESDEINKANLPNKKPCLDKKSQYLETVHQLTQQNQALVGKVKLIKRHYNELKTTNSELKAKRQKMIQDSKKESTNPEIRASSSAIKAVKFTVKPRIPEEKHHFHQCQPPIKNQTAVPAAVSTTEQSNSQNVRIPNGAISIYDPSFGPTGIPDLNLSFDEISQRNYTRCMAAQARQNRIKIWKSKNNNNNNNNGAARLLA</sequence>
<feature type="compositionally biased region" description="Pro residues" evidence="2">
    <location>
        <begin position="68"/>
        <end position="81"/>
    </location>
</feature>
<protein>
    <submittedName>
        <fullName evidence="4">Zinc finger homeobox protein 4-like isoform X1</fullName>
    </submittedName>
</protein>
<evidence type="ECO:0000256" key="2">
    <source>
        <dbReference type="SAM" id="MobiDB-lite"/>
    </source>
</evidence>
<dbReference type="PANTHER" id="PTHR37614">
    <property type="entry name" value="OS02G0121400 PROTEIN"/>
    <property type="match status" value="1"/>
</dbReference>
<dbReference type="KEGG" id="cmax:111492050"/>
<dbReference type="GeneID" id="111492050"/>
<feature type="region of interest" description="Disordered" evidence="2">
    <location>
        <begin position="60"/>
        <end position="102"/>
    </location>
</feature>
<accession>A0A6J1K8A6</accession>
<evidence type="ECO:0000256" key="1">
    <source>
        <dbReference type="SAM" id="Coils"/>
    </source>
</evidence>
<evidence type="ECO:0000313" key="3">
    <source>
        <dbReference type="Proteomes" id="UP000504608"/>
    </source>
</evidence>
<dbReference type="PANTHER" id="PTHR37614:SF2">
    <property type="entry name" value="OS02G0121400 PROTEIN"/>
    <property type="match status" value="1"/>
</dbReference>
<proteinExistence type="predicted"/>
<dbReference type="OrthoDB" id="1699652at2759"/>
<keyword evidence="1" id="KW-0175">Coiled coil</keyword>
<dbReference type="AlphaFoldDB" id="A0A6J1K8A6"/>
<keyword evidence="3" id="KW-1185">Reference proteome</keyword>
<gene>
    <name evidence="4" type="primary">LOC111492050</name>
</gene>
<name>A0A6J1K8A6_CUCMA</name>
<organism evidence="3 4">
    <name type="scientific">Cucurbita maxima</name>
    <name type="common">Pumpkin</name>
    <name type="synonym">Winter squash</name>
    <dbReference type="NCBI Taxonomy" id="3661"/>
    <lineage>
        <taxon>Eukaryota</taxon>
        <taxon>Viridiplantae</taxon>
        <taxon>Streptophyta</taxon>
        <taxon>Embryophyta</taxon>
        <taxon>Tracheophyta</taxon>
        <taxon>Spermatophyta</taxon>
        <taxon>Magnoliopsida</taxon>
        <taxon>eudicotyledons</taxon>
        <taxon>Gunneridae</taxon>
        <taxon>Pentapetalae</taxon>
        <taxon>rosids</taxon>
        <taxon>fabids</taxon>
        <taxon>Cucurbitales</taxon>
        <taxon>Cucurbitaceae</taxon>
        <taxon>Cucurbiteae</taxon>
        <taxon>Cucurbita</taxon>
    </lineage>
</organism>